<dbReference type="Proteomes" id="UP000265618">
    <property type="component" value="Unassembled WGS sequence"/>
</dbReference>
<comment type="caution">
    <text evidence="2">The sequence shown here is derived from an EMBL/GenBank/DDBJ whole genome shotgun (WGS) entry which is preliminary data.</text>
</comment>
<sequence length="672" mass="69437">MFVAGGQDPYEAFNLDEYEVDFGGNDDPFGNIASVSGLVPKRKLQVNMNTRAKTSKPHSKREEKPKKEKKKHVKRSHSSSGVSRADKKERRRSHRRHRTRSPSRESEELSRRSVSVPSNDSDEVPARFQSRKPPTVNTAPAVVSPSPPPLASPSPVASYTASNMRLPGPRFGRAQPRFSSSYSPDGGLPTMPPSPEPEDDVRSASLSITQPSPSIDESPAAPPKLVYAPVSPVPAPRSATPVSSHSPSPSASDSGPVRVSRPRRIMQAPAEAPSYNEVSIPPVTLPPKERSPSPASASASASGKETQRVTPPPASSASSASVSARSGRSEPAVSARSTAASVSEAVPQSTVTSAPAAPVSVPTQPVAQQAVSTTAPVPPQVSVPAQAQVPQGMPPAASTAYGTAYGVPPQTQPMPHQHMPTPHMPAFVPTGAAPAVASLSADLLTHMAALPPAIQAAQGGHAQRAHLTAHASYLALLQTQLQSLLLAQYSGLATGISAADAQAGASQGMGATRGRSACSCPMCGVGGGATGTVPQPSVYGVPPPPQTGVPPAPPSTYAYHPPASAPVPQTQSEGVGGVPGEADSPVAGREGEVGAAPQMPPGQAGSADYPQGGYTQTQTQPAGYRPLYATATTTPTRRAPLLPGVTRWQRTRQSDRALGNRQFSMLAASSLY</sequence>
<proteinExistence type="predicted"/>
<feature type="region of interest" description="Disordered" evidence="1">
    <location>
        <begin position="24"/>
        <end position="346"/>
    </location>
</feature>
<feature type="region of interest" description="Disordered" evidence="1">
    <location>
        <begin position="536"/>
        <end position="625"/>
    </location>
</feature>
<evidence type="ECO:0000256" key="1">
    <source>
        <dbReference type="SAM" id="MobiDB-lite"/>
    </source>
</evidence>
<gene>
    <name evidence="2" type="ORF">KIPB_000639</name>
</gene>
<feature type="compositionally biased region" description="Polar residues" evidence="1">
    <location>
        <begin position="204"/>
        <end position="215"/>
    </location>
</feature>
<evidence type="ECO:0000313" key="2">
    <source>
        <dbReference type="EMBL" id="GCA62014.1"/>
    </source>
</evidence>
<feature type="compositionally biased region" description="Low complexity" evidence="1">
    <location>
        <begin position="332"/>
        <end position="346"/>
    </location>
</feature>
<protein>
    <submittedName>
        <fullName evidence="2">Uncharacterized protein</fullName>
    </submittedName>
</protein>
<organism evidence="2 3">
    <name type="scientific">Kipferlia bialata</name>
    <dbReference type="NCBI Taxonomy" id="797122"/>
    <lineage>
        <taxon>Eukaryota</taxon>
        <taxon>Metamonada</taxon>
        <taxon>Carpediemonas-like organisms</taxon>
        <taxon>Kipferlia</taxon>
    </lineage>
</organism>
<accession>A0A391NI78</accession>
<feature type="compositionally biased region" description="Low complexity" evidence="1">
    <location>
        <begin position="226"/>
        <end position="256"/>
    </location>
</feature>
<feature type="compositionally biased region" description="Pro residues" evidence="1">
    <location>
        <begin position="541"/>
        <end position="554"/>
    </location>
</feature>
<name>A0A391NI78_9EUKA</name>
<feature type="compositionally biased region" description="Low complexity" evidence="1">
    <location>
        <begin position="609"/>
        <end position="625"/>
    </location>
</feature>
<reference evidence="2 3" key="1">
    <citation type="journal article" date="2018" name="PLoS ONE">
        <title>The draft genome of Kipferlia bialata reveals reductive genome evolution in fornicate parasites.</title>
        <authorList>
            <person name="Tanifuji G."/>
            <person name="Takabayashi S."/>
            <person name="Kume K."/>
            <person name="Takagi M."/>
            <person name="Nakayama T."/>
            <person name="Kamikawa R."/>
            <person name="Inagaki Y."/>
            <person name="Hashimoto T."/>
        </authorList>
    </citation>
    <scope>NUCLEOTIDE SEQUENCE [LARGE SCALE GENOMIC DNA]</scope>
    <source>
        <strain evidence="2">NY0173</strain>
    </source>
</reference>
<feature type="compositionally biased region" description="Low complexity" evidence="1">
    <location>
        <begin position="292"/>
        <end position="302"/>
    </location>
</feature>
<evidence type="ECO:0000313" key="3">
    <source>
        <dbReference type="Proteomes" id="UP000265618"/>
    </source>
</evidence>
<dbReference type="AlphaFoldDB" id="A0A391NI78"/>
<keyword evidence="3" id="KW-1185">Reference proteome</keyword>
<feature type="compositionally biased region" description="Low complexity" evidence="1">
    <location>
        <begin position="315"/>
        <end position="326"/>
    </location>
</feature>
<feature type="compositionally biased region" description="Basic and acidic residues" evidence="1">
    <location>
        <begin position="102"/>
        <end position="111"/>
    </location>
</feature>
<feature type="compositionally biased region" description="Basic residues" evidence="1">
    <location>
        <begin position="89"/>
        <end position="101"/>
    </location>
</feature>
<feature type="compositionally biased region" description="Basic residues" evidence="1">
    <location>
        <begin position="67"/>
        <end position="77"/>
    </location>
</feature>
<dbReference type="EMBL" id="BDIP01000078">
    <property type="protein sequence ID" value="GCA62014.1"/>
    <property type="molecule type" value="Genomic_DNA"/>
</dbReference>